<sequence length="573" mass="63973">MSFAGLFGRITLLALFIASYHTVAQSQLKLEVKGISGALKDNVEIYLQTFVDDNAIPGIRLHTALQQEAEQALQALGYYHSDIRIESASTNALDITLWIDAGPPVLINTSDVKLYGDGLNDTDFLQLLQQAPQVGAVLHHGQYDSLKSAMRNLALRKGYFDARFTQSRLEVSPELKQAFIHLYFDTGTRYTFGDVNFSGSQIELQRLNTMLPFAKGDYYLASQLGQLNQMLAASGWFSSIFVEGDTDNIQQHQLPINVSLAPERRNIIETGVGYSTDVKARLKLNWQKPWLNSAGHSLRSDLAISDSEQSVEAAYKLPLQSAVTDYYQVQLGFRNRDIEDTASRESNLVLERYWLLDNDWYRTASLRWLYEDFVQADQRDNISLIMPGISYNRTLQQGGIMPHSASRLALRVEVSDQAWGSDASFVRLRGRAGWIGSAGDNHRFVTRLDGGAILMETLRNLPPSLRFFAGGDNSIRGYSYETVSPVNAAGELTGARYLLTGSVEYQYRVKGDWWLAAFTDYGSAWDDNPDWVQGVGLGVRWASPVGPIRLDFAFGLDQPGSGFQLHFSLGPEL</sequence>
<dbReference type="InterPro" id="IPR010827">
    <property type="entry name" value="BamA/TamA_POTRA"/>
</dbReference>
<evidence type="ECO:0000256" key="6">
    <source>
        <dbReference type="ARBA" id="ARBA00022729"/>
    </source>
</evidence>
<evidence type="ECO:0000256" key="9">
    <source>
        <dbReference type="ARBA" id="ARBA00033063"/>
    </source>
</evidence>
<evidence type="ECO:0000256" key="2">
    <source>
        <dbReference type="ARBA" id="ARBA00010248"/>
    </source>
</evidence>
<keyword evidence="8" id="KW-0998">Cell outer membrane</keyword>
<dbReference type="Pfam" id="PF01103">
    <property type="entry name" value="Omp85"/>
    <property type="match status" value="1"/>
</dbReference>
<dbReference type="GO" id="GO:0009306">
    <property type="term" value="P:protein secretion"/>
    <property type="evidence" value="ECO:0007669"/>
    <property type="project" value="TreeGrafter"/>
</dbReference>
<protein>
    <recommendedName>
        <fullName evidence="3">Translocation and assembly module subunit TamA</fullName>
    </recommendedName>
    <alternativeName>
        <fullName evidence="9">Autotransporter assembly factor TamA</fullName>
    </alternativeName>
</protein>
<feature type="domain" description="Bacterial surface antigen (D15)" evidence="11">
    <location>
        <begin position="269"/>
        <end position="570"/>
    </location>
</feature>
<dbReference type="PANTHER" id="PTHR12815">
    <property type="entry name" value="SORTING AND ASSEMBLY MACHINERY SAMM50 PROTEIN FAMILY MEMBER"/>
    <property type="match status" value="1"/>
</dbReference>
<keyword evidence="4" id="KW-1134">Transmembrane beta strand</keyword>
<keyword evidence="5" id="KW-0812">Transmembrane</keyword>
<dbReference type="Pfam" id="PF17243">
    <property type="entry name" value="POTRA_TamA_1"/>
    <property type="match status" value="1"/>
</dbReference>
<evidence type="ECO:0000256" key="1">
    <source>
        <dbReference type="ARBA" id="ARBA00004442"/>
    </source>
</evidence>
<evidence type="ECO:0000256" key="7">
    <source>
        <dbReference type="ARBA" id="ARBA00023136"/>
    </source>
</evidence>
<dbReference type="GO" id="GO:0009279">
    <property type="term" value="C:cell outer membrane"/>
    <property type="evidence" value="ECO:0007669"/>
    <property type="project" value="UniProtKB-SubCell"/>
</dbReference>
<dbReference type="InterPro" id="IPR000184">
    <property type="entry name" value="Bac_surfAg_D15"/>
</dbReference>
<proteinExistence type="inferred from homology"/>
<comment type="similarity">
    <text evidence="2">Belongs to the TamA family.</text>
</comment>
<evidence type="ECO:0000256" key="10">
    <source>
        <dbReference type="ARBA" id="ARBA00093548"/>
    </source>
</evidence>
<gene>
    <name evidence="14" type="ORF">BAL341_704</name>
</gene>
<evidence type="ECO:0000259" key="11">
    <source>
        <dbReference type="Pfam" id="PF01103"/>
    </source>
</evidence>
<dbReference type="FunFam" id="3.10.20.310:FF:000008">
    <property type="entry name" value="Outer membrane protein, OMP85 family"/>
    <property type="match status" value="1"/>
</dbReference>
<dbReference type="GO" id="GO:0097347">
    <property type="term" value="C:TAM protein secretion complex"/>
    <property type="evidence" value="ECO:0007669"/>
    <property type="project" value="TreeGrafter"/>
</dbReference>
<comment type="subcellular location">
    <subcellularLocation>
        <location evidence="1">Cell outer membrane</location>
    </subcellularLocation>
</comment>
<evidence type="ECO:0000256" key="3">
    <source>
        <dbReference type="ARBA" id="ARBA00015419"/>
    </source>
</evidence>
<name>A0A486XJH5_9GAMM</name>
<dbReference type="Gene3D" id="3.10.20.310">
    <property type="entry name" value="membrane protein fhac"/>
    <property type="match status" value="3"/>
</dbReference>
<dbReference type="InterPro" id="IPR035243">
    <property type="entry name" value="TamA_POTRA_Dom_1"/>
</dbReference>
<evidence type="ECO:0000256" key="8">
    <source>
        <dbReference type="ARBA" id="ARBA00023237"/>
    </source>
</evidence>
<accession>A0A486XJH5</accession>
<evidence type="ECO:0000313" key="14">
    <source>
        <dbReference type="EMBL" id="VHO02290.1"/>
    </source>
</evidence>
<evidence type="ECO:0000256" key="5">
    <source>
        <dbReference type="ARBA" id="ARBA00022692"/>
    </source>
</evidence>
<reference evidence="14" key="1">
    <citation type="submission" date="2019-04" db="EMBL/GenBank/DDBJ databases">
        <authorList>
            <person name="Brambilla D."/>
        </authorList>
    </citation>
    <scope>NUCLEOTIDE SEQUENCE</scope>
    <source>
        <strain evidence="14">BAL1</strain>
    </source>
</reference>
<dbReference type="PANTHER" id="PTHR12815:SF47">
    <property type="entry name" value="TRANSLOCATION AND ASSEMBLY MODULE SUBUNIT TAMA"/>
    <property type="match status" value="1"/>
</dbReference>
<comment type="subunit">
    <text evidence="10">Interacts with TamB to form the translocation and assembly module (TAM).</text>
</comment>
<keyword evidence="6" id="KW-0732">Signal</keyword>
<keyword evidence="7" id="KW-0472">Membrane</keyword>
<dbReference type="InterPro" id="IPR039910">
    <property type="entry name" value="D15-like"/>
</dbReference>
<feature type="domain" description="TamA POTRA" evidence="13">
    <location>
        <begin position="29"/>
        <end position="91"/>
    </location>
</feature>
<feature type="domain" description="POTRA" evidence="12">
    <location>
        <begin position="190"/>
        <end position="248"/>
    </location>
</feature>
<evidence type="ECO:0000256" key="4">
    <source>
        <dbReference type="ARBA" id="ARBA00022452"/>
    </source>
</evidence>
<evidence type="ECO:0000259" key="13">
    <source>
        <dbReference type="Pfam" id="PF17243"/>
    </source>
</evidence>
<dbReference type="EMBL" id="CAAJGR010000061">
    <property type="protein sequence ID" value="VHO02290.1"/>
    <property type="molecule type" value="Genomic_DNA"/>
</dbReference>
<dbReference type="Pfam" id="PF07244">
    <property type="entry name" value="POTRA"/>
    <property type="match status" value="1"/>
</dbReference>
<dbReference type="Gene3D" id="2.40.160.50">
    <property type="entry name" value="membrane protein fhac: a member of the omp85/tpsb transporter family"/>
    <property type="match status" value="1"/>
</dbReference>
<evidence type="ECO:0000259" key="12">
    <source>
        <dbReference type="Pfam" id="PF07244"/>
    </source>
</evidence>
<organism evidence="14">
    <name type="scientific">Rheinheimera sp. BAL341</name>
    <dbReference type="NCBI Taxonomy" id="1708203"/>
    <lineage>
        <taxon>Bacteria</taxon>
        <taxon>Pseudomonadati</taxon>
        <taxon>Pseudomonadota</taxon>
        <taxon>Gammaproteobacteria</taxon>
        <taxon>Chromatiales</taxon>
        <taxon>Chromatiaceae</taxon>
        <taxon>Rheinheimera</taxon>
    </lineage>
</organism>
<dbReference type="AlphaFoldDB" id="A0A486XJH5"/>